<keyword evidence="3" id="KW-1185">Reference proteome</keyword>
<evidence type="ECO:0000313" key="2">
    <source>
        <dbReference type="EMBL" id="KAK7877710.1"/>
    </source>
</evidence>
<gene>
    <name evidence="2" type="ORF">WMY93_031570</name>
</gene>
<dbReference type="Proteomes" id="UP001460270">
    <property type="component" value="Unassembled WGS sequence"/>
</dbReference>
<protein>
    <submittedName>
        <fullName evidence="2">Uncharacterized protein</fullName>
    </submittedName>
</protein>
<organism evidence="2 3">
    <name type="scientific">Mugilogobius chulae</name>
    <name type="common">yellowstripe goby</name>
    <dbReference type="NCBI Taxonomy" id="88201"/>
    <lineage>
        <taxon>Eukaryota</taxon>
        <taxon>Metazoa</taxon>
        <taxon>Chordata</taxon>
        <taxon>Craniata</taxon>
        <taxon>Vertebrata</taxon>
        <taxon>Euteleostomi</taxon>
        <taxon>Actinopterygii</taxon>
        <taxon>Neopterygii</taxon>
        <taxon>Teleostei</taxon>
        <taxon>Neoteleostei</taxon>
        <taxon>Acanthomorphata</taxon>
        <taxon>Gobiaria</taxon>
        <taxon>Gobiiformes</taxon>
        <taxon>Gobioidei</taxon>
        <taxon>Gobiidae</taxon>
        <taxon>Gobionellinae</taxon>
        <taxon>Mugilogobius</taxon>
    </lineage>
</organism>
<feature type="region of interest" description="Disordered" evidence="1">
    <location>
        <begin position="56"/>
        <end position="175"/>
    </location>
</feature>
<feature type="non-terminal residue" evidence="2">
    <location>
        <position position="236"/>
    </location>
</feature>
<comment type="caution">
    <text evidence="2">The sequence shown here is derived from an EMBL/GenBank/DDBJ whole genome shotgun (WGS) entry which is preliminary data.</text>
</comment>
<accession>A0AAW0MEA8</accession>
<proteinExistence type="predicted"/>
<reference evidence="3" key="1">
    <citation type="submission" date="2024-04" db="EMBL/GenBank/DDBJ databases">
        <title>Salinicola lusitanus LLJ914,a marine bacterium isolated from the Okinawa Trough.</title>
        <authorList>
            <person name="Li J."/>
        </authorList>
    </citation>
    <scope>NUCLEOTIDE SEQUENCE [LARGE SCALE GENOMIC DNA]</scope>
</reference>
<dbReference type="AlphaFoldDB" id="A0AAW0MEA8"/>
<feature type="compositionally biased region" description="Basic and acidic residues" evidence="1">
    <location>
        <begin position="216"/>
        <end position="236"/>
    </location>
</feature>
<evidence type="ECO:0000256" key="1">
    <source>
        <dbReference type="SAM" id="MobiDB-lite"/>
    </source>
</evidence>
<feature type="region of interest" description="Disordered" evidence="1">
    <location>
        <begin position="195"/>
        <end position="236"/>
    </location>
</feature>
<dbReference type="EMBL" id="JBBPFD010000675">
    <property type="protein sequence ID" value="KAK7877710.1"/>
    <property type="molecule type" value="Genomic_DNA"/>
</dbReference>
<evidence type="ECO:0000313" key="3">
    <source>
        <dbReference type="Proteomes" id="UP001460270"/>
    </source>
</evidence>
<name>A0AAW0MEA8_9GOBI</name>
<sequence>MLTVSNQPISGRPRHVFPCHPTVLPPSAWSSSLSLTQTDSSAVEIVFVLQKQKFPWWSHSPDGPELSHMSKRERKREERGRRGRGEREREERERREREERGRREREREREGEKRRERKERERREREGERREKEGGREEIKREGGREEREKKRREERERERRERRETGSKTLAVPLDVYNELKSLPLDKAIDKLRALTSAQTKPQPVSDPGLTPDPRASRKPERSKSTCEETSRIIK</sequence>
<feature type="compositionally biased region" description="Basic and acidic residues" evidence="1">
    <location>
        <begin position="75"/>
        <end position="167"/>
    </location>
</feature>